<organism evidence="1 2">
    <name type="scientific">Cohnella cellulosilytica</name>
    <dbReference type="NCBI Taxonomy" id="986710"/>
    <lineage>
        <taxon>Bacteria</taxon>
        <taxon>Bacillati</taxon>
        <taxon>Bacillota</taxon>
        <taxon>Bacilli</taxon>
        <taxon>Bacillales</taxon>
        <taxon>Paenibacillaceae</taxon>
        <taxon>Cohnella</taxon>
    </lineage>
</organism>
<gene>
    <name evidence="1" type="ORF">ACFQMJ_15710</name>
</gene>
<evidence type="ECO:0000313" key="1">
    <source>
        <dbReference type="EMBL" id="MFC7149972.1"/>
    </source>
</evidence>
<dbReference type="Proteomes" id="UP001596378">
    <property type="component" value="Unassembled WGS sequence"/>
</dbReference>
<accession>A0ABW2FCE9</accession>
<sequence length="127" mass="15084">MQTDLNYINNIEILFSQNESGRNRFIEAKDSFMSWWYGKKSLGAQRTLGILTDNAIPEIWDTFKRNYSIIDLPSSIRYDIIFVFTDPPAGDFKLDSHRFHIQKVDERSFDYDRIAERMYNNLLDRGM</sequence>
<evidence type="ECO:0000313" key="2">
    <source>
        <dbReference type="Proteomes" id="UP001596378"/>
    </source>
</evidence>
<dbReference type="EMBL" id="JBHTAI010000009">
    <property type="protein sequence ID" value="MFC7149972.1"/>
    <property type="molecule type" value="Genomic_DNA"/>
</dbReference>
<protein>
    <submittedName>
        <fullName evidence="1">Uncharacterized protein</fullName>
    </submittedName>
</protein>
<name>A0ABW2FCE9_9BACL</name>
<proteinExistence type="predicted"/>
<comment type="caution">
    <text evidence="1">The sequence shown here is derived from an EMBL/GenBank/DDBJ whole genome shotgun (WGS) entry which is preliminary data.</text>
</comment>
<dbReference type="RefSeq" id="WP_378046334.1">
    <property type="nucleotide sequence ID" value="NZ_JBHMDN010000010.1"/>
</dbReference>
<keyword evidence="2" id="KW-1185">Reference proteome</keyword>
<reference evidence="2" key="1">
    <citation type="journal article" date="2019" name="Int. J. Syst. Evol. Microbiol.">
        <title>The Global Catalogue of Microorganisms (GCM) 10K type strain sequencing project: providing services to taxonomists for standard genome sequencing and annotation.</title>
        <authorList>
            <consortium name="The Broad Institute Genomics Platform"/>
            <consortium name="The Broad Institute Genome Sequencing Center for Infectious Disease"/>
            <person name="Wu L."/>
            <person name="Ma J."/>
        </authorList>
    </citation>
    <scope>NUCLEOTIDE SEQUENCE [LARGE SCALE GENOMIC DNA]</scope>
    <source>
        <strain evidence="2">KCTC 12907</strain>
    </source>
</reference>